<reference evidence="1" key="1">
    <citation type="submission" date="2023-04" db="EMBL/GenBank/DDBJ databases">
        <title>Black Yeasts Isolated from many extreme environments.</title>
        <authorList>
            <person name="Coleine C."/>
            <person name="Stajich J.E."/>
            <person name="Selbmann L."/>
        </authorList>
    </citation>
    <scope>NUCLEOTIDE SEQUENCE</scope>
    <source>
        <strain evidence="1">CCFEE 5312</strain>
    </source>
</reference>
<sequence length="227" mass="25729">MFEVLQKQYQNLYQELDGRIYALCCSFCGANTGRDTQTKTPTFNAKYMIDHLKKGHLRSTADKRHLQSMTGMTLKEAFETCKGTPVTDTDIERIYRKLPSTVDDRIKVKKHQRGLRHNGYVPVATKRSMDVEEAWTARAAMGAETETPSTTARMPVVPRRASAYDDKDLYDVSKRQRTSLYRSGAASNCDVDSGMDDSDDEIKEEIVASHRSLSVEDEQDGEWSPDN</sequence>
<comment type="caution">
    <text evidence="1">The sequence shown here is derived from an EMBL/GenBank/DDBJ whole genome shotgun (WGS) entry which is preliminary data.</text>
</comment>
<gene>
    <name evidence="1" type="ORF">LTR09_007602</name>
</gene>
<protein>
    <submittedName>
        <fullName evidence="1">Uncharacterized protein</fullName>
    </submittedName>
</protein>
<evidence type="ECO:0000313" key="1">
    <source>
        <dbReference type="EMBL" id="KAK3051206.1"/>
    </source>
</evidence>
<name>A0AAJ0GAV7_9PEZI</name>
<dbReference type="Proteomes" id="UP001271007">
    <property type="component" value="Unassembled WGS sequence"/>
</dbReference>
<organism evidence="1 2">
    <name type="scientific">Extremus antarcticus</name>
    <dbReference type="NCBI Taxonomy" id="702011"/>
    <lineage>
        <taxon>Eukaryota</taxon>
        <taxon>Fungi</taxon>
        <taxon>Dikarya</taxon>
        <taxon>Ascomycota</taxon>
        <taxon>Pezizomycotina</taxon>
        <taxon>Dothideomycetes</taxon>
        <taxon>Dothideomycetidae</taxon>
        <taxon>Mycosphaerellales</taxon>
        <taxon>Extremaceae</taxon>
        <taxon>Extremus</taxon>
    </lineage>
</organism>
<dbReference type="EMBL" id="JAWDJX010000027">
    <property type="protein sequence ID" value="KAK3051206.1"/>
    <property type="molecule type" value="Genomic_DNA"/>
</dbReference>
<accession>A0AAJ0GAV7</accession>
<evidence type="ECO:0000313" key="2">
    <source>
        <dbReference type="Proteomes" id="UP001271007"/>
    </source>
</evidence>
<dbReference type="AlphaFoldDB" id="A0AAJ0GAV7"/>
<keyword evidence="2" id="KW-1185">Reference proteome</keyword>
<proteinExistence type="predicted"/>